<proteinExistence type="predicted"/>
<gene>
    <name evidence="1" type="ORF">SCARUB_04090</name>
</gene>
<evidence type="ECO:0000313" key="1">
    <source>
        <dbReference type="EMBL" id="ODS30793.1"/>
    </source>
</evidence>
<protein>
    <submittedName>
        <fullName evidence="1">Polysaccharide export protein</fullName>
    </submittedName>
</protein>
<sequence length="89" mass="10132">MFKDPFIKVEITDSNKHAHTLSIFGAVRSLGRQPTGPGTYRMFGKERISQFLSRAGGHLPNADLTRVQLTRDRKVFCIYPISCGRLIYF</sequence>
<name>A0A1E3X535_9BACT</name>
<reference evidence="1 2" key="1">
    <citation type="submission" date="2016-07" db="EMBL/GenBank/DDBJ databases">
        <title>Draft genome of Scalindua rubra, obtained from a brine-seawater interface in the Red Sea, sheds light on salt adaptation in anammox bacteria.</title>
        <authorList>
            <person name="Speth D.R."/>
            <person name="Lagkouvardos I."/>
            <person name="Wang Y."/>
            <person name="Qian P.-Y."/>
            <person name="Dutilh B.E."/>
            <person name="Jetten M.S."/>
        </authorList>
    </citation>
    <scope>NUCLEOTIDE SEQUENCE [LARGE SCALE GENOMIC DNA]</scope>
    <source>
        <strain evidence="1">BSI-1</strain>
    </source>
</reference>
<comment type="caution">
    <text evidence="1">The sequence shown here is derived from an EMBL/GenBank/DDBJ whole genome shotgun (WGS) entry which is preliminary data.</text>
</comment>
<dbReference type="Gene3D" id="3.10.560.10">
    <property type="entry name" value="Outer membrane lipoprotein wza domain like"/>
    <property type="match status" value="1"/>
</dbReference>
<organism evidence="1 2">
    <name type="scientific">Candidatus Scalindua rubra</name>
    <dbReference type="NCBI Taxonomy" id="1872076"/>
    <lineage>
        <taxon>Bacteria</taxon>
        <taxon>Pseudomonadati</taxon>
        <taxon>Planctomycetota</taxon>
        <taxon>Candidatus Brocadiia</taxon>
        <taxon>Candidatus Brocadiales</taxon>
        <taxon>Candidatus Scalinduaceae</taxon>
        <taxon>Candidatus Scalindua</taxon>
    </lineage>
</organism>
<dbReference type="EMBL" id="MAYW01000175">
    <property type="protein sequence ID" value="ODS30793.1"/>
    <property type="molecule type" value="Genomic_DNA"/>
</dbReference>
<dbReference type="AlphaFoldDB" id="A0A1E3X535"/>
<evidence type="ECO:0000313" key="2">
    <source>
        <dbReference type="Proteomes" id="UP000094056"/>
    </source>
</evidence>
<dbReference type="Proteomes" id="UP000094056">
    <property type="component" value="Unassembled WGS sequence"/>
</dbReference>
<accession>A0A1E3X535</accession>